<evidence type="ECO:0000256" key="7">
    <source>
        <dbReference type="ARBA" id="ARBA00022989"/>
    </source>
</evidence>
<dbReference type="PANTHER" id="PTHR43823:SF3">
    <property type="entry name" value="MULTIDRUG EXPORT PROTEIN MEPA"/>
    <property type="match status" value="1"/>
</dbReference>
<evidence type="ECO:0000256" key="9">
    <source>
        <dbReference type="ARBA" id="ARBA00023251"/>
    </source>
</evidence>
<comment type="similarity">
    <text evidence="2">Belongs to the multi antimicrobial extrusion (MATE) (TC 2.A.66.1) family. MepA subfamily.</text>
</comment>
<dbReference type="InterPro" id="IPR002528">
    <property type="entry name" value="MATE_fam"/>
</dbReference>
<evidence type="ECO:0000256" key="8">
    <source>
        <dbReference type="ARBA" id="ARBA00023136"/>
    </source>
</evidence>
<dbReference type="AlphaFoldDB" id="A0A1M6XA00"/>
<dbReference type="OrthoDB" id="7805940at2"/>
<reference evidence="11 12" key="1">
    <citation type="submission" date="2016-10" db="EMBL/GenBank/DDBJ databases">
        <authorList>
            <person name="de Groot N.N."/>
        </authorList>
    </citation>
    <scope>NUCLEOTIDE SEQUENCE [LARGE SCALE GENOMIC DNA]</scope>
    <source>
        <strain evidence="11 12">GAS522</strain>
    </source>
</reference>
<evidence type="ECO:0000256" key="3">
    <source>
        <dbReference type="ARBA" id="ARBA00022106"/>
    </source>
</evidence>
<name>A0A1M6XA00_9BRAD</name>
<feature type="transmembrane region" description="Helical" evidence="10">
    <location>
        <begin position="277"/>
        <end position="301"/>
    </location>
</feature>
<sequence length="455" mass="47826">MTDRTNAYTGDSIPRTFARTALPIMLLTSVNGLLTVVDAMFLGAFVGPDALTAVTMGFPLSMLMVALATMIASGMASVLGRLLGAARLDEARSIFAGAHGLSFCVSAVAMALFAVFGWPLALSVATGSTELAVMAHSFLSVTIFTSPLLFLLSVQSDALRTEGRVGIMAFAGLMVTLANIGFNYLLIAPLKFGVAGSAWGTALAQAIALALVVLYRQSGRARLRLTSVDLASWRTGWREMLALGAPRSLAFIGIAAGAAATILSLRLNGGAHADESIAAYGVLSRMMTFAYFPLLGMSLALQAMVSNNAGAGLWLRSNATLKLALAWSLAYAGVAEGLLILFRKGLGGLFVTDVVVIAEVTRILPVFVAGYFSFGPMMMIANYFQSIGDVRRSALLSLARTYLFAIPLIFLLPLAIGEQGIWLALPLADLALVGVTLAVLRARSSKAEWGLFHGA</sequence>
<feature type="transmembrane region" description="Helical" evidence="10">
    <location>
        <begin position="248"/>
        <end position="265"/>
    </location>
</feature>
<keyword evidence="5" id="KW-1003">Cell membrane</keyword>
<dbReference type="EMBL" id="FNTI01000001">
    <property type="protein sequence ID" value="SEC95714.1"/>
    <property type="molecule type" value="Genomic_DNA"/>
</dbReference>
<evidence type="ECO:0000256" key="4">
    <source>
        <dbReference type="ARBA" id="ARBA00022448"/>
    </source>
</evidence>
<dbReference type="GO" id="GO:0005886">
    <property type="term" value="C:plasma membrane"/>
    <property type="evidence" value="ECO:0007669"/>
    <property type="project" value="UniProtKB-SubCell"/>
</dbReference>
<feature type="transmembrane region" description="Helical" evidence="10">
    <location>
        <begin position="395"/>
        <end position="415"/>
    </location>
</feature>
<dbReference type="PIRSF" id="PIRSF006603">
    <property type="entry name" value="DinF"/>
    <property type="match status" value="1"/>
</dbReference>
<keyword evidence="8 10" id="KW-0472">Membrane</keyword>
<feature type="transmembrane region" description="Helical" evidence="10">
    <location>
        <begin position="321"/>
        <end position="342"/>
    </location>
</feature>
<proteinExistence type="inferred from homology"/>
<feature type="transmembrane region" description="Helical" evidence="10">
    <location>
        <begin position="192"/>
        <end position="215"/>
    </location>
</feature>
<dbReference type="GO" id="GO:0015297">
    <property type="term" value="F:antiporter activity"/>
    <property type="evidence" value="ECO:0007669"/>
    <property type="project" value="InterPro"/>
</dbReference>
<feature type="transmembrane region" description="Helical" evidence="10">
    <location>
        <begin position="21"/>
        <end position="46"/>
    </location>
</feature>
<feature type="transmembrane region" description="Helical" evidence="10">
    <location>
        <begin position="133"/>
        <end position="153"/>
    </location>
</feature>
<keyword evidence="4" id="KW-0813">Transport</keyword>
<keyword evidence="9" id="KW-0046">Antibiotic resistance</keyword>
<evidence type="ECO:0000256" key="6">
    <source>
        <dbReference type="ARBA" id="ARBA00022692"/>
    </source>
</evidence>
<dbReference type="InterPro" id="IPR051327">
    <property type="entry name" value="MATE_MepA_subfamily"/>
</dbReference>
<dbReference type="NCBIfam" id="TIGR00797">
    <property type="entry name" value="matE"/>
    <property type="match status" value="1"/>
</dbReference>
<evidence type="ECO:0000256" key="5">
    <source>
        <dbReference type="ARBA" id="ARBA00022475"/>
    </source>
</evidence>
<keyword evidence="7 10" id="KW-1133">Transmembrane helix</keyword>
<feature type="transmembrane region" description="Helical" evidence="10">
    <location>
        <begin position="58"/>
        <end position="79"/>
    </location>
</feature>
<dbReference type="InterPro" id="IPR048279">
    <property type="entry name" value="MdtK-like"/>
</dbReference>
<dbReference type="CDD" id="cd13143">
    <property type="entry name" value="MATE_MepA_like"/>
    <property type="match status" value="1"/>
</dbReference>
<feature type="transmembrane region" description="Helical" evidence="10">
    <location>
        <begin position="354"/>
        <end position="374"/>
    </location>
</feature>
<dbReference type="Pfam" id="PF01554">
    <property type="entry name" value="MatE"/>
    <property type="match status" value="2"/>
</dbReference>
<dbReference type="RefSeq" id="WP_074819646.1">
    <property type="nucleotide sequence ID" value="NZ_FNTI01000001.1"/>
</dbReference>
<dbReference type="GO" id="GO:0042910">
    <property type="term" value="F:xenobiotic transmembrane transporter activity"/>
    <property type="evidence" value="ECO:0007669"/>
    <property type="project" value="InterPro"/>
</dbReference>
<dbReference type="GO" id="GO:0046677">
    <property type="term" value="P:response to antibiotic"/>
    <property type="evidence" value="ECO:0007669"/>
    <property type="project" value="UniProtKB-KW"/>
</dbReference>
<feature type="transmembrane region" description="Helical" evidence="10">
    <location>
        <begin position="100"/>
        <end position="121"/>
    </location>
</feature>
<gene>
    <name evidence="11" type="ORF">SAMN05444171_2680</name>
</gene>
<feature type="transmembrane region" description="Helical" evidence="10">
    <location>
        <begin position="421"/>
        <end position="440"/>
    </location>
</feature>
<evidence type="ECO:0000256" key="2">
    <source>
        <dbReference type="ARBA" id="ARBA00008417"/>
    </source>
</evidence>
<evidence type="ECO:0000256" key="1">
    <source>
        <dbReference type="ARBA" id="ARBA00004429"/>
    </source>
</evidence>
<evidence type="ECO:0000313" key="11">
    <source>
        <dbReference type="EMBL" id="SEC95714.1"/>
    </source>
</evidence>
<evidence type="ECO:0000256" key="10">
    <source>
        <dbReference type="SAM" id="Phobius"/>
    </source>
</evidence>
<protein>
    <recommendedName>
        <fullName evidence="3">Multidrug export protein MepA</fullName>
    </recommendedName>
</protein>
<accession>A0A1M6XA00</accession>
<keyword evidence="6 10" id="KW-0812">Transmembrane</keyword>
<organism evidence="11 12">
    <name type="scientific">Bradyrhizobium lablabi</name>
    <dbReference type="NCBI Taxonomy" id="722472"/>
    <lineage>
        <taxon>Bacteria</taxon>
        <taxon>Pseudomonadati</taxon>
        <taxon>Pseudomonadota</taxon>
        <taxon>Alphaproteobacteria</taxon>
        <taxon>Hyphomicrobiales</taxon>
        <taxon>Nitrobacteraceae</taxon>
        <taxon>Bradyrhizobium</taxon>
    </lineage>
</organism>
<feature type="transmembrane region" description="Helical" evidence="10">
    <location>
        <begin position="165"/>
        <end position="186"/>
    </location>
</feature>
<dbReference type="Proteomes" id="UP000183208">
    <property type="component" value="Unassembled WGS sequence"/>
</dbReference>
<comment type="subcellular location">
    <subcellularLocation>
        <location evidence="1">Cell inner membrane</location>
        <topology evidence="1">Multi-pass membrane protein</topology>
    </subcellularLocation>
</comment>
<dbReference type="PANTHER" id="PTHR43823">
    <property type="entry name" value="SPORULATION PROTEIN YKVU"/>
    <property type="match status" value="1"/>
</dbReference>
<evidence type="ECO:0000313" key="12">
    <source>
        <dbReference type="Proteomes" id="UP000183208"/>
    </source>
</evidence>
<dbReference type="InterPro" id="IPR045070">
    <property type="entry name" value="MATE_MepA-like"/>
</dbReference>